<feature type="transmembrane region" description="Helical" evidence="1">
    <location>
        <begin position="41"/>
        <end position="60"/>
    </location>
</feature>
<keyword evidence="1" id="KW-0472">Membrane</keyword>
<evidence type="ECO:0000313" key="4">
    <source>
        <dbReference type="Proteomes" id="UP000673447"/>
    </source>
</evidence>
<dbReference type="InterPro" id="IPR003675">
    <property type="entry name" value="Rce1/LyrA-like_dom"/>
</dbReference>
<protein>
    <submittedName>
        <fullName evidence="3">CPBP family intramembrane metalloprotease</fullName>
    </submittedName>
</protein>
<keyword evidence="4" id="KW-1185">Reference proteome</keyword>
<dbReference type="Proteomes" id="UP000673447">
    <property type="component" value="Unassembled WGS sequence"/>
</dbReference>
<keyword evidence="1" id="KW-0812">Transmembrane</keyword>
<feature type="transmembrane region" description="Helical" evidence="1">
    <location>
        <begin position="116"/>
        <end position="137"/>
    </location>
</feature>
<dbReference type="AlphaFoldDB" id="A0A941AUS9"/>
<feature type="transmembrane region" description="Helical" evidence="1">
    <location>
        <begin position="173"/>
        <end position="193"/>
    </location>
</feature>
<feature type="transmembrane region" description="Helical" evidence="1">
    <location>
        <begin position="238"/>
        <end position="256"/>
    </location>
</feature>
<dbReference type="Pfam" id="PF02517">
    <property type="entry name" value="Rce1-like"/>
    <property type="match status" value="1"/>
</dbReference>
<feature type="transmembrane region" description="Helical" evidence="1">
    <location>
        <begin position="7"/>
        <end position="29"/>
    </location>
</feature>
<reference evidence="3" key="1">
    <citation type="journal article" date="2016" name="Int. J. Syst. Evol. Microbiol.">
        <title>Pseudoxanthomonas helianthi sp. nov., isolated from roots of Jerusalem artichoke (Helianthus tuberosus).</title>
        <authorList>
            <person name="Kittiwongwattana C."/>
            <person name="Thawai C."/>
        </authorList>
    </citation>
    <scope>NUCLEOTIDE SEQUENCE</scope>
    <source>
        <strain evidence="3">110414</strain>
    </source>
</reference>
<name>A0A941AUS9_9GAMM</name>
<proteinExistence type="predicted"/>
<keyword evidence="3" id="KW-0482">Metalloprotease</keyword>
<keyword evidence="3" id="KW-0645">Protease</keyword>
<evidence type="ECO:0000313" key="3">
    <source>
        <dbReference type="EMBL" id="MBP3985559.1"/>
    </source>
</evidence>
<keyword evidence="3" id="KW-0378">Hydrolase</keyword>
<feature type="domain" description="CAAX prenyl protease 2/Lysostaphin resistance protein A-like" evidence="2">
    <location>
        <begin position="118"/>
        <end position="210"/>
    </location>
</feature>
<evidence type="ECO:0000256" key="1">
    <source>
        <dbReference type="SAM" id="Phobius"/>
    </source>
</evidence>
<feature type="transmembrane region" description="Helical" evidence="1">
    <location>
        <begin position="149"/>
        <end position="167"/>
    </location>
</feature>
<gene>
    <name evidence="3" type="ORF">J5837_14190</name>
</gene>
<dbReference type="GO" id="GO:0004175">
    <property type="term" value="F:endopeptidase activity"/>
    <property type="evidence" value="ECO:0007669"/>
    <property type="project" value="UniProtKB-ARBA"/>
</dbReference>
<feature type="transmembrane region" description="Helical" evidence="1">
    <location>
        <begin position="80"/>
        <end position="104"/>
    </location>
</feature>
<keyword evidence="1" id="KW-1133">Transmembrane helix</keyword>
<organism evidence="3 4">
    <name type="scientific">Pseudoxanthomonas helianthi</name>
    <dbReference type="NCBI Taxonomy" id="1453541"/>
    <lineage>
        <taxon>Bacteria</taxon>
        <taxon>Pseudomonadati</taxon>
        <taxon>Pseudomonadota</taxon>
        <taxon>Gammaproteobacteria</taxon>
        <taxon>Lysobacterales</taxon>
        <taxon>Lysobacteraceae</taxon>
        <taxon>Pseudoxanthomonas</taxon>
    </lineage>
</organism>
<evidence type="ECO:0000259" key="2">
    <source>
        <dbReference type="Pfam" id="PF02517"/>
    </source>
</evidence>
<dbReference type="GO" id="GO:0008237">
    <property type="term" value="F:metallopeptidase activity"/>
    <property type="evidence" value="ECO:0007669"/>
    <property type="project" value="UniProtKB-KW"/>
</dbReference>
<dbReference type="GO" id="GO:0080120">
    <property type="term" value="P:CAAX-box protein maturation"/>
    <property type="evidence" value="ECO:0007669"/>
    <property type="project" value="UniProtKB-ARBA"/>
</dbReference>
<dbReference type="EMBL" id="JAGKTC010000003">
    <property type="protein sequence ID" value="MBP3985559.1"/>
    <property type="molecule type" value="Genomic_DNA"/>
</dbReference>
<accession>A0A941AUS9</accession>
<sequence>MPPRSAWYVWGYLLLVSIAAFGAAFLAMIVTGRNADPAQAWLARCALVVALVVGVTWLYLRRDGLRWSRYGVSADARSAVACFAGMAGGALLALSWTLIVWAWAPFHWQSNPALRIDALLTGVLAAVAMGVAEEVGYRSYGLERLHVQYGAAISVLAPSAVFVLAHLSGGMPWLAGLLVVGSGSLLYGSLMLASRSLPFVAAFHIANNLVQDALLRTGTGSLWQPVFENAEAPHRHQLVIWMCMAGVNLAIAGWAWTHRTRFRTAEAALGSRS</sequence>
<comment type="caution">
    <text evidence="3">The sequence shown here is derived from an EMBL/GenBank/DDBJ whole genome shotgun (WGS) entry which is preliminary data.</text>
</comment>
<reference evidence="3" key="2">
    <citation type="submission" date="2021-03" db="EMBL/GenBank/DDBJ databases">
        <authorList>
            <person name="Cao W."/>
        </authorList>
    </citation>
    <scope>NUCLEOTIDE SEQUENCE</scope>
    <source>
        <strain evidence="3">110414</strain>
    </source>
</reference>
<dbReference type="RefSeq" id="WP_210537413.1">
    <property type="nucleotide sequence ID" value="NZ_JAGKTC010000003.1"/>
</dbReference>